<dbReference type="OrthoDB" id="5101691at2"/>
<comment type="caution">
    <text evidence="8">The sequence shown here is derived from an EMBL/GenBank/DDBJ whole genome shotgun (WGS) entry which is preliminary data.</text>
</comment>
<keyword evidence="5 6" id="KW-0472">Membrane</keyword>
<dbReference type="AlphaFoldDB" id="W6K3Y1"/>
<organism evidence="8 9">
    <name type="scientific">Nostocoides australiense Ben110</name>
    <dbReference type="NCBI Taxonomy" id="1193182"/>
    <lineage>
        <taxon>Bacteria</taxon>
        <taxon>Bacillati</taxon>
        <taxon>Actinomycetota</taxon>
        <taxon>Actinomycetes</taxon>
        <taxon>Micrococcales</taxon>
        <taxon>Intrasporangiaceae</taxon>
        <taxon>Nostocoides</taxon>
    </lineage>
</organism>
<evidence type="ECO:0000256" key="2">
    <source>
        <dbReference type="ARBA" id="ARBA00022475"/>
    </source>
</evidence>
<feature type="transmembrane region" description="Helical" evidence="6">
    <location>
        <begin position="93"/>
        <end position="119"/>
    </location>
</feature>
<name>W6K3Y1_9MICO</name>
<keyword evidence="2" id="KW-1003">Cell membrane</keyword>
<accession>W6K3Y1</accession>
<feature type="transmembrane region" description="Helical" evidence="6">
    <location>
        <begin position="139"/>
        <end position="159"/>
    </location>
</feature>
<evidence type="ECO:0000256" key="3">
    <source>
        <dbReference type="ARBA" id="ARBA00022692"/>
    </source>
</evidence>
<keyword evidence="4 6" id="KW-1133">Transmembrane helix</keyword>
<dbReference type="STRING" id="1193182.BN11_3700002"/>
<protein>
    <recommendedName>
        <fullName evidence="7">ABC3 transporter permease C-terminal domain-containing protein</fullName>
    </recommendedName>
</protein>
<reference evidence="8 9" key="1">
    <citation type="journal article" date="2013" name="ISME J.">
        <title>A metabolic model for members of the genus Tetrasphaera involved in enhanced biological phosphorus removal.</title>
        <authorList>
            <person name="Kristiansen R."/>
            <person name="Nguyen H.T.T."/>
            <person name="Saunders A.M."/>
            <person name="Nielsen J.L."/>
            <person name="Wimmer R."/>
            <person name="Le V.Q."/>
            <person name="McIlroy S.J."/>
            <person name="Petrovski S."/>
            <person name="Seviour R.J."/>
            <person name="Calteau A."/>
            <person name="Nielsen K.L."/>
            <person name="Nielsen P.H."/>
        </authorList>
    </citation>
    <scope>NUCLEOTIDE SEQUENCE [LARGE SCALE GENOMIC DNA]</scope>
    <source>
        <strain evidence="8 9">Ben110</strain>
    </source>
</reference>
<keyword evidence="3 6" id="KW-0812">Transmembrane</keyword>
<evidence type="ECO:0000313" key="9">
    <source>
        <dbReference type="Proteomes" id="UP000035763"/>
    </source>
</evidence>
<evidence type="ECO:0000313" key="8">
    <source>
        <dbReference type="EMBL" id="CCH74054.1"/>
    </source>
</evidence>
<feature type="domain" description="ABC3 transporter permease C-terminal" evidence="7">
    <location>
        <begin position="44"/>
        <end position="161"/>
    </location>
</feature>
<keyword evidence="9" id="KW-1185">Reference proteome</keyword>
<evidence type="ECO:0000256" key="6">
    <source>
        <dbReference type="SAM" id="Phobius"/>
    </source>
</evidence>
<dbReference type="GO" id="GO:0005886">
    <property type="term" value="C:plasma membrane"/>
    <property type="evidence" value="ECO:0007669"/>
    <property type="project" value="UniProtKB-SubCell"/>
</dbReference>
<dbReference type="Proteomes" id="UP000035763">
    <property type="component" value="Unassembled WGS sequence"/>
</dbReference>
<gene>
    <name evidence="8" type="ORF">BN11_3700002</name>
</gene>
<evidence type="ECO:0000256" key="1">
    <source>
        <dbReference type="ARBA" id="ARBA00004651"/>
    </source>
</evidence>
<dbReference type="Pfam" id="PF02687">
    <property type="entry name" value="FtsX"/>
    <property type="match status" value="1"/>
</dbReference>
<dbReference type="EMBL" id="CAJA01000302">
    <property type="protein sequence ID" value="CCH74054.1"/>
    <property type="molecule type" value="Genomic_DNA"/>
</dbReference>
<evidence type="ECO:0000256" key="4">
    <source>
        <dbReference type="ARBA" id="ARBA00022989"/>
    </source>
</evidence>
<evidence type="ECO:0000256" key="5">
    <source>
        <dbReference type="ARBA" id="ARBA00023136"/>
    </source>
</evidence>
<proteinExistence type="predicted"/>
<comment type="subcellular location">
    <subcellularLocation>
        <location evidence="1">Cell membrane</location>
        <topology evidence="1">Multi-pass membrane protein</topology>
    </subcellularLocation>
</comment>
<evidence type="ECO:0000259" key="7">
    <source>
        <dbReference type="Pfam" id="PF02687"/>
    </source>
</evidence>
<sequence length="175" mass="18148">MAAARAALAKEPRLATALVDQEEVEEQRRANPVNAGMRAALRLVTASALVLASLGFAAATAELALARHREGAILLALGTPPGHIRRAVVGERLVVLVLASLIGVLAGLAAARVIVPLVVGSDGYEQIPPVAVDLDVLRLLVFVGVVLAVLALISILVIGRTARDLADVLRAGERE</sequence>
<dbReference type="InterPro" id="IPR003838">
    <property type="entry name" value="ABC3_permease_C"/>
</dbReference>